<reference evidence="1" key="1">
    <citation type="submission" date="2021-01" db="EMBL/GenBank/DDBJ databases">
        <authorList>
            <person name="Kaushik A."/>
        </authorList>
    </citation>
    <scope>NUCLEOTIDE SEQUENCE</scope>
    <source>
        <strain evidence="1">AG3-T5</strain>
    </source>
</reference>
<protein>
    <recommendedName>
        <fullName evidence="3">Vegetative incompatibility protein HET-E-1</fullName>
    </recommendedName>
</protein>
<sequence length="406" mass="45194">MLDSTTLEVALPSIINDSWANLISLLRALEQDGSTFGNIRDALEQFSQLREIRETLERTWNQNETMKHELKASFQQLHENCAHLAWLGMTGCMRGLCRDLKVELAYIRHYSLLRPNDGNEVDDSGTLLNHYQRIQALLQGLLLNTEPNVRNALNQDIGYSSTWGNYNSTRSTQQYFAHPAEVRWLHNWMQNSLPGAVCWVPAARKMDISRALCAKLNTTHKLGASIFISRENCDYNSIIPSIAFQLANYSTPFRLALVNSHPHACFGPLEIQFEELIANPLATVRAALPADLAVVIDVMNGCESVRPLIDAILAKSQDLPINFFVFSPPEPCYNVVERLFVRESGGGLVTEEVEGKLRAALQPLGLSELQLAGFVKRAGTLFTCAAVAAHYISDDRGLNSPTLVDG</sequence>
<evidence type="ECO:0000313" key="1">
    <source>
        <dbReference type="EMBL" id="CAE6418868.1"/>
    </source>
</evidence>
<gene>
    <name evidence="1" type="ORF">RDB_LOCUS40562</name>
</gene>
<name>A0A8H3AAN1_9AGAM</name>
<organism evidence="1 2">
    <name type="scientific">Rhizoctonia solani</name>
    <dbReference type="NCBI Taxonomy" id="456999"/>
    <lineage>
        <taxon>Eukaryota</taxon>
        <taxon>Fungi</taxon>
        <taxon>Dikarya</taxon>
        <taxon>Basidiomycota</taxon>
        <taxon>Agaricomycotina</taxon>
        <taxon>Agaricomycetes</taxon>
        <taxon>Cantharellales</taxon>
        <taxon>Ceratobasidiaceae</taxon>
        <taxon>Rhizoctonia</taxon>
    </lineage>
</organism>
<dbReference type="AlphaFoldDB" id="A0A8H3AAN1"/>
<accession>A0A8H3AAN1</accession>
<dbReference type="EMBL" id="CAJMWW010000072">
    <property type="protein sequence ID" value="CAE6418868.1"/>
    <property type="molecule type" value="Genomic_DNA"/>
</dbReference>
<comment type="caution">
    <text evidence="1">The sequence shown here is derived from an EMBL/GenBank/DDBJ whole genome shotgun (WGS) entry which is preliminary data.</text>
</comment>
<evidence type="ECO:0008006" key="3">
    <source>
        <dbReference type="Google" id="ProtNLM"/>
    </source>
</evidence>
<evidence type="ECO:0000313" key="2">
    <source>
        <dbReference type="Proteomes" id="UP000663841"/>
    </source>
</evidence>
<dbReference type="Proteomes" id="UP000663841">
    <property type="component" value="Unassembled WGS sequence"/>
</dbReference>
<proteinExistence type="predicted"/>